<evidence type="ECO:0000313" key="1">
    <source>
        <dbReference type="EMBL" id="MDO7834980.1"/>
    </source>
</evidence>
<protein>
    <submittedName>
        <fullName evidence="1">Uncharacterized protein</fullName>
    </submittedName>
</protein>
<gene>
    <name evidence="1" type="ORF">Q4610_07950</name>
</gene>
<sequence>MNAKERVNRNPVNPQYGVQVEGNPAFPSKDMVNVPLWHDLAGSSKQRLFVAPGCMDAADSVEILDPGQSISARSAPGR</sequence>
<comment type="caution">
    <text evidence="1">The sequence shown here is derived from an EMBL/GenBank/DDBJ whole genome shotgun (WGS) entry which is preliminary data.</text>
</comment>
<evidence type="ECO:0000313" key="2">
    <source>
        <dbReference type="Proteomes" id="UP001176471"/>
    </source>
</evidence>
<organism evidence="1 2">
    <name type="scientific">Sphingobium cyanobacteriorum</name>
    <dbReference type="NCBI Taxonomy" id="3063954"/>
    <lineage>
        <taxon>Bacteria</taxon>
        <taxon>Pseudomonadati</taxon>
        <taxon>Pseudomonadota</taxon>
        <taxon>Alphaproteobacteria</taxon>
        <taxon>Sphingomonadales</taxon>
        <taxon>Sphingomonadaceae</taxon>
        <taxon>Sphingobium</taxon>
    </lineage>
</organism>
<dbReference type="RefSeq" id="WP_304535438.1">
    <property type="nucleotide sequence ID" value="NZ_JAUQOM010000002.1"/>
</dbReference>
<dbReference type="EMBL" id="JAUQOM010000002">
    <property type="protein sequence ID" value="MDO7834980.1"/>
    <property type="molecule type" value="Genomic_DNA"/>
</dbReference>
<dbReference type="Proteomes" id="UP001176471">
    <property type="component" value="Unassembled WGS sequence"/>
</dbReference>
<proteinExistence type="predicted"/>
<name>A0ABT8ZKC0_9SPHN</name>
<keyword evidence="2" id="KW-1185">Reference proteome</keyword>
<accession>A0ABT8ZKC0</accession>
<reference evidence="1" key="1">
    <citation type="submission" date="2023-07" db="EMBL/GenBank/DDBJ databases">
        <title>Bacterial whole genome sequence for Sphingobium sp. HBC34.</title>
        <authorList>
            <person name="Le V."/>
            <person name="Ko S.-R."/>
            <person name="Ahn C.-Y."/>
            <person name="Oh H.-M."/>
        </authorList>
    </citation>
    <scope>NUCLEOTIDE SEQUENCE</scope>
    <source>
        <strain evidence="1">HBC34</strain>
    </source>
</reference>